<dbReference type="InterPro" id="IPR011343">
    <property type="entry name" value="DeoC"/>
</dbReference>
<keyword evidence="3 6" id="KW-0456">Lyase</keyword>
<dbReference type="EMBL" id="CP014342">
    <property type="protein sequence ID" value="AMX82849.1"/>
    <property type="molecule type" value="Genomic_DNA"/>
</dbReference>
<comment type="subcellular location">
    <subcellularLocation>
        <location evidence="6">Cytoplasm</location>
    </subcellularLocation>
</comment>
<keyword evidence="2 6" id="KW-0963">Cytoplasm</keyword>
<organism evidence="7 8">
    <name type="scientific">Geobacillus subterraneus</name>
    <dbReference type="NCBI Taxonomy" id="129338"/>
    <lineage>
        <taxon>Bacteria</taxon>
        <taxon>Bacillati</taxon>
        <taxon>Bacillota</taxon>
        <taxon>Bacilli</taxon>
        <taxon>Bacillales</taxon>
        <taxon>Anoxybacillaceae</taxon>
        <taxon>Geobacillus</taxon>
    </lineage>
</organism>
<dbReference type="SMART" id="SM01133">
    <property type="entry name" value="DeoC"/>
    <property type="match status" value="1"/>
</dbReference>
<dbReference type="HAMAP" id="MF_00114">
    <property type="entry name" value="DeoC_type1"/>
    <property type="match status" value="1"/>
</dbReference>
<keyword evidence="4 6" id="KW-0704">Schiff base</keyword>
<evidence type="ECO:0000256" key="3">
    <source>
        <dbReference type="ARBA" id="ARBA00023239"/>
    </source>
</evidence>
<proteinExistence type="inferred from homology"/>
<dbReference type="EC" id="4.1.2.4" evidence="6"/>
<protein>
    <recommendedName>
        <fullName evidence="6">Deoxyribose-phosphate aldolase</fullName>
        <shortName evidence="6">DERA</shortName>
        <ecNumber evidence="6">4.1.2.4</ecNumber>
    </recommendedName>
    <alternativeName>
        <fullName evidence="6">2-deoxy-D-ribose 5-phosphate aldolase</fullName>
    </alternativeName>
    <alternativeName>
        <fullName evidence="6">Phosphodeoxyriboaldolase</fullName>
        <shortName evidence="6">Deoxyriboaldolase</shortName>
    </alternativeName>
</protein>
<feature type="active site" description="Schiff-base intermediate with acetaldehyde" evidence="6">
    <location>
        <position position="154"/>
    </location>
</feature>
<dbReference type="PANTHER" id="PTHR10889:SF1">
    <property type="entry name" value="DEOXYRIBOSE-PHOSPHATE ALDOLASE"/>
    <property type="match status" value="1"/>
</dbReference>
<evidence type="ECO:0000256" key="4">
    <source>
        <dbReference type="ARBA" id="ARBA00023270"/>
    </source>
</evidence>
<accession>A0ABN4NKF9</accession>
<dbReference type="InterPro" id="IPR002915">
    <property type="entry name" value="DeoC/FbaB/LacD_aldolase"/>
</dbReference>
<dbReference type="Gene3D" id="3.20.20.70">
    <property type="entry name" value="Aldolase class I"/>
    <property type="match status" value="1"/>
</dbReference>
<evidence type="ECO:0000256" key="5">
    <source>
        <dbReference type="ARBA" id="ARBA00048791"/>
    </source>
</evidence>
<feature type="active site" description="Proton donor/acceptor" evidence="6">
    <location>
        <position position="183"/>
    </location>
</feature>
<evidence type="ECO:0000313" key="7">
    <source>
        <dbReference type="EMBL" id="AMX82849.1"/>
    </source>
</evidence>
<dbReference type="SUPFAM" id="SSF51569">
    <property type="entry name" value="Aldolase"/>
    <property type="match status" value="1"/>
</dbReference>
<dbReference type="Pfam" id="PF01791">
    <property type="entry name" value="DeoC"/>
    <property type="match status" value="1"/>
</dbReference>
<evidence type="ECO:0000256" key="6">
    <source>
        <dbReference type="HAMAP-Rule" id="MF_00114"/>
    </source>
</evidence>
<dbReference type="PIRSF" id="PIRSF001357">
    <property type="entry name" value="DeoC"/>
    <property type="match status" value="1"/>
</dbReference>
<dbReference type="RefSeq" id="WP_063165230.1">
    <property type="nucleotide sequence ID" value="NZ_CP014342.1"/>
</dbReference>
<dbReference type="NCBIfam" id="TIGR00126">
    <property type="entry name" value="deoC"/>
    <property type="match status" value="1"/>
</dbReference>
<gene>
    <name evidence="6" type="primary">deoC</name>
    <name evidence="7" type="ORF">GS3922_03660</name>
</gene>
<comment type="function">
    <text evidence="6">Catalyzes a reversible aldol reaction between acetaldehyde and D-glyceraldehyde 3-phosphate to generate 2-deoxy-D-ribose 5-phosphate.</text>
</comment>
<evidence type="ECO:0000256" key="2">
    <source>
        <dbReference type="ARBA" id="ARBA00022490"/>
    </source>
</evidence>
<comment type="pathway">
    <text evidence="6">Carbohydrate degradation; 2-deoxy-D-ribose 1-phosphate degradation; D-glyceraldehyde 3-phosphate and acetaldehyde from 2-deoxy-alpha-D-ribose 1-phosphate: step 2/2.</text>
</comment>
<dbReference type="InterPro" id="IPR013785">
    <property type="entry name" value="Aldolase_TIM"/>
</dbReference>
<comment type="catalytic activity">
    <reaction evidence="5 6">
        <text>2-deoxy-D-ribose 5-phosphate = D-glyceraldehyde 3-phosphate + acetaldehyde</text>
        <dbReference type="Rhea" id="RHEA:12821"/>
        <dbReference type="ChEBI" id="CHEBI:15343"/>
        <dbReference type="ChEBI" id="CHEBI:59776"/>
        <dbReference type="ChEBI" id="CHEBI:62877"/>
        <dbReference type="EC" id="4.1.2.4"/>
    </reaction>
</comment>
<sequence length="223" mass="23323">MTENMAKMIDHTLLKPEATEEQIIQLCREAKQHGFASVCVNPAWVKTAARELSGTDVLVCTVIGFPLGATTPETKAFETNNAIENGAREVDMVINIGALKSGDDELVERDIRAVVEAAAGKALVKVIIETALLNDEEKVRACQLAVKAGADYVKTSTGFSGGGATVEDVALMRRTVGDKAGVKASGGVRDRETAEAMIEAGATRIGTSSGVAIVSGRIGGADY</sequence>
<reference evidence="7 8" key="1">
    <citation type="submission" date="2016-02" db="EMBL/GenBank/DDBJ databases">
        <title>Complete genome sequence of Geobacillus subterraneus KCTC 3922T.</title>
        <authorList>
            <person name="Lee D.-W."/>
            <person name="Lee Y.-J."/>
            <person name="Lee S.-J."/>
            <person name="Park G.-S."/>
            <person name="Lee S.-J."/>
            <person name="Shin J.-H."/>
        </authorList>
    </citation>
    <scope>NUCLEOTIDE SEQUENCE [LARGE SCALE GENOMIC DNA]</scope>
    <source>
        <strain evidence="7 8">KCTC 3922</strain>
    </source>
</reference>
<dbReference type="PANTHER" id="PTHR10889">
    <property type="entry name" value="DEOXYRIBOSE-PHOSPHATE ALDOLASE"/>
    <property type="match status" value="1"/>
</dbReference>
<keyword evidence="8" id="KW-1185">Reference proteome</keyword>
<dbReference type="Proteomes" id="UP000076226">
    <property type="component" value="Chromosome"/>
</dbReference>
<dbReference type="InterPro" id="IPR028581">
    <property type="entry name" value="DeoC_typeI"/>
</dbReference>
<evidence type="ECO:0000313" key="8">
    <source>
        <dbReference type="Proteomes" id="UP000076226"/>
    </source>
</evidence>
<name>A0ABN4NKF9_9BACL</name>
<dbReference type="CDD" id="cd00959">
    <property type="entry name" value="DeoC"/>
    <property type="match status" value="1"/>
</dbReference>
<feature type="active site" description="Proton donor/acceptor" evidence="6">
    <location>
        <position position="91"/>
    </location>
</feature>
<evidence type="ECO:0000256" key="1">
    <source>
        <dbReference type="ARBA" id="ARBA00010936"/>
    </source>
</evidence>
<comment type="similarity">
    <text evidence="1 6">Belongs to the DeoC/FbaB aldolase family. DeoC type 1 subfamily.</text>
</comment>